<accession>A0A059Y2E3</accession>
<organism evidence="1 2">
    <name type="scientific">Leptospirillum ferriphilum YSK</name>
    <dbReference type="NCBI Taxonomy" id="1441628"/>
    <lineage>
        <taxon>Bacteria</taxon>
        <taxon>Pseudomonadati</taxon>
        <taxon>Nitrospirota</taxon>
        <taxon>Nitrospiria</taxon>
        <taxon>Nitrospirales</taxon>
        <taxon>Nitrospiraceae</taxon>
        <taxon>Leptospirillum</taxon>
    </lineage>
</organism>
<name>A0A059Y2E3_9BACT</name>
<reference evidence="1 2" key="2">
    <citation type="journal article" date="2015" name="Biomed. Res. Int.">
        <title>Effects of Arsenite Resistance on the Growth and Functional Gene Expression of Leptospirillum ferriphilum and Acidithiobacillus thiooxidans in Pure Culture and Coculture.</title>
        <authorList>
            <person name="Jiang H."/>
            <person name="Liang Y."/>
            <person name="Yin H."/>
            <person name="Xiao Y."/>
            <person name="Guo X."/>
            <person name="Xu Y."/>
            <person name="Hu Q."/>
            <person name="Liu H."/>
            <person name="Liu X."/>
        </authorList>
    </citation>
    <scope>NUCLEOTIDE SEQUENCE [LARGE SCALE GENOMIC DNA]</scope>
    <source>
        <strain evidence="1 2">YSK</strain>
    </source>
</reference>
<evidence type="ECO:0000313" key="1">
    <source>
        <dbReference type="EMBL" id="AIA31657.1"/>
    </source>
</evidence>
<dbReference type="KEGG" id="lfp:Y981_05200"/>
<keyword evidence="2" id="KW-1185">Reference proteome</keyword>
<proteinExistence type="predicted"/>
<reference evidence="2" key="1">
    <citation type="submission" date="2014-02" db="EMBL/GenBank/DDBJ databases">
        <title>Complete genome sequence and comparative genomic analysis of the nitrogen-fixing bacterium Leptospirillum ferriphilum YSK.</title>
        <authorList>
            <person name="Guo X."/>
            <person name="Yin H."/>
            <person name="Liang Y."/>
            <person name="Hu Q."/>
            <person name="Ma L."/>
            <person name="Xiao Y."/>
            <person name="Zhang X."/>
            <person name="Qiu G."/>
            <person name="Liu X."/>
        </authorList>
    </citation>
    <scope>NUCLEOTIDE SEQUENCE [LARGE SCALE GENOMIC DNA]</scope>
    <source>
        <strain evidence="2">YSK</strain>
    </source>
</reference>
<protein>
    <submittedName>
        <fullName evidence="1">Uncharacterized protein</fullName>
    </submittedName>
</protein>
<dbReference type="HOGENOM" id="CLU_2538453_0_0_0"/>
<dbReference type="SUPFAM" id="SSF55785">
    <property type="entry name" value="PYP-like sensor domain (PAS domain)"/>
    <property type="match status" value="1"/>
</dbReference>
<dbReference type="RefSeq" id="WP_038505087.1">
    <property type="nucleotide sequence ID" value="NZ_CP007243.1"/>
</dbReference>
<dbReference type="Gene3D" id="3.30.450.20">
    <property type="entry name" value="PAS domain"/>
    <property type="match status" value="1"/>
</dbReference>
<evidence type="ECO:0000313" key="2">
    <source>
        <dbReference type="Proteomes" id="UP000027059"/>
    </source>
</evidence>
<dbReference type="InterPro" id="IPR035965">
    <property type="entry name" value="PAS-like_dom_sf"/>
</dbReference>
<dbReference type="EMBL" id="CP007243">
    <property type="protein sequence ID" value="AIA31657.1"/>
    <property type="molecule type" value="Genomic_DNA"/>
</dbReference>
<sequence>MILEANGTFADNVGVPFTETLPGTRVDIFFPGEASRFPRLFRTLRSSGASEVFSSRIFRRDRGSIPVSVRAIHFLYEEEEAFS</sequence>
<dbReference type="Proteomes" id="UP000027059">
    <property type="component" value="Chromosome"/>
</dbReference>
<dbReference type="AlphaFoldDB" id="A0A059Y2E3"/>
<gene>
    <name evidence="1" type="ORF">Y981_05200</name>
</gene>